<dbReference type="EMBL" id="CAJFCJ010000003">
    <property type="protein sequence ID" value="CAD5112946.1"/>
    <property type="molecule type" value="Genomic_DNA"/>
</dbReference>
<gene>
    <name evidence="2" type="ORF">DGYR_LOCUS2004</name>
</gene>
<proteinExistence type="predicted"/>
<feature type="region of interest" description="Disordered" evidence="1">
    <location>
        <begin position="1"/>
        <end position="147"/>
    </location>
</feature>
<accession>A0A7I8V9D6</accession>
<feature type="compositionally biased region" description="Polar residues" evidence="1">
    <location>
        <begin position="119"/>
        <end position="128"/>
    </location>
</feature>
<feature type="compositionally biased region" description="Basic and acidic residues" evidence="1">
    <location>
        <begin position="61"/>
        <end position="71"/>
    </location>
</feature>
<feature type="compositionally biased region" description="Basic and acidic residues" evidence="1">
    <location>
        <begin position="94"/>
        <end position="118"/>
    </location>
</feature>
<evidence type="ECO:0000256" key="1">
    <source>
        <dbReference type="SAM" id="MobiDB-lite"/>
    </source>
</evidence>
<keyword evidence="3" id="KW-1185">Reference proteome</keyword>
<protein>
    <submittedName>
        <fullName evidence="2">Uncharacterized protein</fullName>
    </submittedName>
</protein>
<feature type="compositionally biased region" description="Polar residues" evidence="1">
    <location>
        <begin position="138"/>
        <end position="147"/>
    </location>
</feature>
<feature type="compositionally biased region" description="Polar residues" evidence="1">
    <location>
        <begin position="20"/>
        <end position="32"/>
    </location>
</feature>
<evidence type="ECO:0000313" key="3">
    <source>
        <dbReference type="Proteomes" id="UP000549394"/>
    </source>
</evidence>
<sequence length="147" mass="16552">MPLKVPIFSPKKRREKNQQEKSQIVTSVQLQGSHMDVNSVRMSNPKFEKIDIGDAPVSNAEDSKLKHKDSVLRSPVLSLRQALNKKRGPQQPLRKRDSAEPILHFGDRFDDFTVKRQSDQSSQSSNIYDNGDSDCDTLNDSSGSINL</sequence>
<evidence type="ECO:0000313" key="2">
    <source>
        <dbReference type="EMBL" id="CAD5112946.1"/>
    </source>
</evidence>
<comment type="caution">
    <text evidence="2">The sequence shown here is derived from an EMBL/GenBank/DDBJ whole genome shotgun (WGS) entry which is preliminary data.</text>
</comment>
<organism evidence="2 3">
    <name type="scientific">Dimorphilus gyrociliatus</name>
    <dbReference type="NCBI Taxonomy" id="2664684"/>
    <lineage>
        <taxon>Eukaryota</taxon>
        <taxon>Metazoa</taxon>
        <taxon>Spiralia</taxon>
        <taxon>Lophotrochozoa</taxon>
        <taxon>Annelida</taxon>
        <taxon>Polychaeta</taxon>
        <taxon>Polychaeta incertae sedis</taxon>
        <taxon>Dinophilidae</taxon>
        <taxon>Dimorphilus</taxon>
    </lineage>
</organism>
<dbReference type="Proteomes" id="UP000549394">
    <property type="component" value="Unassembled WGS sequence"/>
</dbReference>
<reference evidence="2 3" key="1">
    <citation type="submission" date="2020-08" db="EMBL/GenBank/DDBJ databases">
        <authorList>
            <person name="Hejnol A."/>
        </authorList>
    </citation>
    <scope>NUCLEOTIDE SEQUENCE [LARGE SCALE GENOMIC DNA]</scope>
</reference>
<name>A0A7I8V9D6_9ANNE</name>
<dbReference type="AlphaFoldDB" id="A0A7I8V9D6"/>